<evidence type="ECO:0000259" key="3">
    <source>
        <dbReference type="Pfam" id="PF00149"/>
    </source>
</evidence>
<dbReference type="InterPro" id="IPR051158">
    <property type="entry name" value="Metallophosphoesterase_sf"/>
</dbReference>
<organism evidence="4 5">
    <name type="scientific">Lentibacillus kapialis</name>
    <dbReference type="NCBI Taxonomy" id="340214"/>
    <lineage>
        <taxon>Bacteria</taxon>
        <taxon>Bacillati</taxon>
        <taxon>Bacillota</taxon>
        <taxon>Bacilli</taxon>
        <taxon>Bacillales</taxon>
        <taxon>Bacillaceae</taxon>
        <taxon>Lentibacillus</taxon>
    </lineage>
</organism>
<protein>
    <submittedName>
        <fullName evidence="4">Phosphoesterase</fullName>
    </submittedName>
</protein>
<dbReference type="Pfam" id="PF00149">
    <property type="entry name" value="Metallophos"/>
    <property type="match status" value="1"/>
</dbReference>
<reference evidence="4" key="2">
    <citation type="submission" date="2020-09" db="EMBL/GenBank/DDBJ databases">
        <authorList>
            <person name="Sun Q."/>
            <person name="Ohkuma M."/>
        </authorList>
    </citation>
    <scope>NUCLEOTIDE SEQUENCE</scope>
    <source>
        <strain evidence="4">JCM 12580</strain>
    </source>
</reference>
<dbReference type="GO" id="GO:0009245">
    <property type="term" value="P:lipid A biosynthetic process"/>
    <property type="evidence" value="ECO:0007669"/>
    <property type="project" value="TreeGrafter"/>
</dbReference>
<feature type="domain" description="Calcineurin-like phosphoesterase" evidence="3">
    <location>
        <begin position="47"/>
        <end position="208"/>
    </location>
</feature>
<evidence type="ECO:0000313" key="4">
    <source>
        <dbReference type="EMBL" id="GGK01010.1"/>
    </source>
</evidence>
<accession>A0A917PZ27</accession>
<dbReference type="Gene3D" id="3.60.21.10">
    <property type="match status" value="1"/>
</dbReference>
<gene>
    <name evidence="4" type="ORF">GCM10007063_24110</name>
</gene>
<sequence length="279" mass="31428">MKKLLAGLAFLTFIFICSLKINRDTHYFKRENVTFRSTKLPADTLITILQISDLHNHVFGSDNKRLIKAIQDANADLIVLTGDLIDKKTMTFEHIFPLIEQLTESNQHVYFVSGNHEWENGRTAEFFNALKKRHVTILNNRHTRMTKGNTIINLVGIDDAATEHDNVREAFRNLDCKNYTILLSHSPGIINQDEPISADLVLSGHTHGGQIRLPLIGTLIAPGQGFFPAYDKGTFQLTPNLYLYIDSGMGTTRIPVRFFNQSQLSLITVTGEATKQTTC</sequence>
<keyword evidence="5" id="KW-1185">Reference proteome</keyword>
<proteinExistence type="predicted"/>
<dbReference type="InterPro" id="IPR029052">
    <property type="entry name" value="Metallo-depent_PP-like"/>
</dbReference>
<keyword evidence="2" id="KW-0378">Hydrolase</keyword>
<dbReference type="SUPFAM" id="SSF56300">
    <property type="entry name" value="Metallo-dependent phosphatases"/>
    <property type="match status" value="1"/>
</dbReference>
<dbReference type="GO" id="GO:0046872">
    <property type="term" value="F:metal ion binding"/>
    <property type="evidence" value="ECO:0007669"/>
    <property type="project" value="UniProtKB-KW"/>
</dbReference>
<comment type="caution">
    <text evidence="4">The sequence shown here is derived from an EMBL/GenBank/DDBJ whole genome shotgun (WGS) entry which is preliminary data.</text>
</comment>
<name>A0A917PZ27_9BACI</name>
<dbReference type="PANTHER" id="PTHR31302">
    <property type="entry name" value="TRANSMEMBRANE PROTEIN WITH METALLOPHOSPHOESTERASE DOMAIN-RELATED"/>
    <property type="match status" value="1"/>
</dbReference>
<dbReference type="CDD" id="cd07385">
    <property type="entry name" value="MPP_YkuE_C"/>
    <property type="match status" value="1"/>
</dbReference>
<dbReference type="PANTHER" id="PTHR31302:SF31">
    <property type="entry name" value="PHOSPHODIESTERASE YAEI"/>
    <property type="match status" value="1"/>
</dbReference>
<keyword evidence="1" id="KW-0479">Metal-binding</keyword>
<dbReference type="EMBL" id="BMNQ01000038">
    <property type="protein sequence ID" value="GGK01010.1"/>
    <property type="molecule type" value="Genomic_DNA"/>
</dbReference>
<evidence type="ECO:0000313" key="5">
    <source>
        <dbReference type="Proteomes" id="UP000658382"/>
    </source>
</evidence>
<evidence type="ECO:0000256" key="1">
    <source>
        <dbReference type="ARBA" id="ARBA00022723"/>
    </source>
</evidence>
<dbReference type="Proteomes" id="UP000658382">
    <property type="component" value="Unassembled WGS sequence"/>
</dbReference>
<dbReference type="RefSeq" id="WP_188633352.1">
    <property type="nucleotide sequence ID" value="NZ_BMNQ01000038.1"/>
</dbReference>
<dbReference type="InterPro" id="IPR004843">
    <property type="entry name" value="Calcineurin-like_PHP"/>
</dbReference>
<dbReference type="AlphaFoldDB" id="A0A917PZ27"/>
<dbReference type="GO" id="GO:0008758">
    <property type="term" value="F:UDP-2,3-diacylglucosamine hydrolase activity"/>
    <property type="evidence" value="ECO:0007669"/>
    <property type="project" value="TreeGrafter"/>
</dbReference>
<dbReference type="GO" id="GO:0016020">
    <property type="term" value="C:membrane"/>
    <property type="evidence" value="ECO:0007669"/>
    <property type="project" value="GOC"/>
</dbReference>
<reference evidence="4" key="1">
    <citation type="journal article" date="2014" name="Int. J. Syst. Evol. Microbiol.">
        <title>Complete genome sequence of Corynebacterium casei LMG S-19264T (=DSM 44701T), isolated from a smear-ripened cheese.</title>
        <authorList>
            <consortium name="US DOE Joint Genome Institute (JGI-PGF)"/>
            <person name="Walter F."/>
            <person name="Albersmeier A."/>
            <person name="Kalinowski J."/>
            <person name="Ruckert C."/>
        </authorList>
    </citation>
    <scope>NUCLEOTIDE SEQUENCE</scope>
    <source>
        <strain evidence="4">JCM 12580</strain>
    </source>
</reference>
<evidence type="ECO:0000256" key="2">
    <source>
        <dbReference type="ARBA" id="ARBA00022801"/>
    </source>
</evidence>